<evidence type="ECO:0000313" key="5">
    <source>
        <dbReference type="Proteomes" id="UP001301958"/>
    </source>
</evidence>
<evidence type="ECO:0000256" key="1">
    <source>
        <dbReference type="SAM" id="MobiDB-lite"/>
    </source>
</evidence>
<comment type="caution">
    <text evidence="4">The sequence shown here is derived from an EMBL/GenBank/DDBJ whole genome shotgun (WGS) entry which is preliminary data.</text>
</comment>
<name>A0AAN7BCG5_9PEZI</name>
<keyword evidence="3" id="KW-0732">Signal</keyword>
<dbReference type="EMBL" id="MU865670">
    <property type="protein sequence ID" value="KAK4220671.1"/>
    <property type="molecule type" value="Genomic_DNA"/>
</dbReference>
<feature type="signal peptide" evidence="3">
    <location>
        <begin position="1"/>
        <end position="18"/>
    </location>
</feature>
<gene>
    <name evidence="4" type="ORF">QBC38DRAFT_172202</name>
</gene>
<keyword evidence="5" id="KW-1185">Reference proteome</keyword>
<dbReference type="Proteomes" id="UP001301958">
    <property type="component" value="Unassembled WGS sequence"/>
</dbReference>
<evidence type="ECO:0000256" key="3">
    <source>
        <dbReference type="SAM" id="SignalP"/>
    </source>
</evidence>
<evidence type="ECO:0000313" key="4">
    <source>
        <dbReference type="EMBL" id="KAK4220671.1"/>
    </source>
</evidence>
<feature type="region of interest" description="Disordered" evidence="1">
    <location>
        <begin position="136"/>
        <end position="175"/>
    </location>
</feature>
<feature type="compositionally biased region" description="Low complexity" evidence="1">
    <location>
        <begin position="136"/>
        <end position="167"/>
    </location>
</feature>
<reference evidence="4" key="2">
    <citation type="submission" date="2023-05" db="EMBL/GenBank/DDBJ databases">
        <authorList>
            <consortium name="Lawrence Berkeley National Laboratory"/>
            <person name="Steindorff A."/>
            <person name="Hensen N."/>
            <person name="Bonometti L."/>
            <person name="Westerberg I."/>
            <person name="Brannstrom I.O."/>
            <person name="Guillou S."/>
            <person name="Cros-Aarteil S."/>
            <person name="Calhoun S."/>
            <person name="Haridas S."/>
            <person name="Kuo A."/>
            <person name="Mondo S."/>
            <person name="Pangilinan J."/>
            <person name="Riley R."/>
            <person name="Labutti K."/>
            <person name="Andreopoulos B."/>
            <person name="Lipzen A."/>
            <person name="Chen C."/>
            <person name="Yanf M."/>
            <person name="Daum C."/>
            <person name="Ng V."/>
            <person name="Clum A."/>
            <person name="Ohm R."/>
            <person name="Martin F."/>
            <person name="Silar P."/>
            <person name="Natvig D."/>
            <person name="Lalanne C."/>
            <person name="Gautier V."/>
            <person name="Ament-Velasquez S.L."/>
            <person name="Kruys A."/>
            <person name="Hutchinson M.I."/>
            <person name="Powell A.J."/>
            <person name="Barry K."/>
            <person name="Miller A.N."/>
            <person name="Grigoriev I.V."/>
            <person name="Debuchy R."/>
            <person name="Gladieux P."/>
            <person name="Thoren M.H."/>
            <person name="Johannesson H."/>
        </authorList>
    </citation>
    <scope>NUCLEOTIDE SEQUENCE</scope>
    <source>
        <strain evidence="4">CBS 990.96</strain>
    </source>
</reference>
<proteinExistence type="predicted"/>
<evidence type="ECO:0000256" key="2">
    <source>
        <dbReference type="SAM" id="Phobius"/>
    </source>
</evidence>
<dbReference type="AlphaFoldDB" id="A0AAN7BCG5"/>
<keyword evidence="2" id="KW-1133">Transmembrane helix</keyword>
<accession>A0AAN7BCG5</accession>
<feature type="transmembrane region" description="Helical" evidence="2">
    <location>
        <begin position="181"/>
        <end position="202"/>
    </location>
</feature>
<keyword evidence="2" id="KW-0472">Membrane</keyword>
<organism evidence="4 5">
    <name type="scientific">Podospora fimiseda</name>
    <dbReference type="NCBI Taxonomy" id="252190"/>
    <lineage>
        <taxon>Eukaryota</taxon>
        <taxon>Fungi</taxon>
        <taxon>Dikarya</taxon>
        <taxon>Ascomycota</taxon>
        <taxon>Pezizomycotina</taxon>
        <taxon>Sordariomycetes</taxon>
        <taxon>Sordariomycetidae</taxon>
        <taxon>Sordariales</taxon>
        <taxon>Podosporaceae</taxon>
        <taxon>Podospora</taxon>
    </lineage>
</organism>
<feature type="chain" id="PRO_5042971028" evidence="3">
    <location>
        <begin position="19"/>
        <end position="264"/>
    </location>
</feature>
<sequence>MARRRFLLTFFHASLVSAAQQNIAAYSGYSSQRECAKTCFQSTFISAGGVVIDTLGITLGCAPPTSLQYKELAQVDCYCKPDLQDSAHDFLTQCISGSSSGRGCGGTSGDTDLDAKTAIGIYDGYCASVRGPIASTTSKSPSTTAKTTTPTGTSNSGSPGGSSPPSNSEDKDKGGLSRSDIIAIAVTIPGTFLAALSVWIAWKTYKAGKLKKKKHPDNVGSNVSSQVPLQTYAPPQVNMGWNNAFGWGHQHQPQDPQNHGHVWR</sequence>
<protein>
    <submittedName>
        <fullName evidence="4">Uncharacterized protein</fullName>
    </submittedName>
</protein>
<reference evidence="4" key="1">
    <citation type="journal article" date="2023" name="Mol. Phylogenet. Evol.">
        <title>Genome-scale phylogeny and comparative genomics of the fungal order Sordariales.</title>
        <authorList>
            <person name="Hensen N."/>
            <person name="Bonometti L."/>
            <person name="Westerberg I."/>
            <person name="Brannstrom I.O."/>
            <person name="Guillou S."/>
            <person name="Cros-Aarteil S."/>
            <person name="Calhoun S."/>
            <person name="Haridas S."/>
            <person name="Kuo A."/>
            <person name="Mondo S."/>
            <person name="Pangilinan J."/>
            <person name="Riley R."/>
            <person name="LaButti K."/>
            <person name="Andreopoulos B."/>
            <person name="Lipzen A."/>
            <person name="Chen C."/>
            <person name="Yan M."/>
            <person name="Daum C."/>
            <person name="Ng V."/>
            <person name="Clum A."/>
            <person name="Steindorff A."/>
            <person name="Ohm R.A."/>
            <person name="Martin F."/>
            <person name="Silar P."/>
            <person name="Natvig D.O."/>
            <person name="Lalanne C."/>
            <person name="Gautier V."/>
            <person name="Ament-Velasquez S.L."/>
            <person name="Kruys A."/>
            <person name="Hutchinson M.I."/>
            <person name="Powell A.J."/>
            <person name="Barry K."/>
            <person name="Miller A.N."/>
            <person name="Grigoriev I.V."/>
            <person name="Debuchy R."/>
            <person name="Gladieux P."/>
            <person name="Hiltunen Thoren M."/>
            <person name="Johannesson H."/>
        </authorList>
    </citation>
    <scope>NUCLEOTIDE SEQUENCE</scope>
    <source>
        <strain evidence="4">CBS 990.96</strain>
    </source>
</reference>
<keyword evidence="2" id="KW-0812">Transmembrane</keyword>